<evidence type="ECO:0000256" key="3">
    <source>
        <dbReference type="ARBA" id="ARBA00023140"/>
    </source>
</evidence>
<dbReference type="Pfam" id="PF13193">
    <property type="entry name" value="AMP-binding_C"/>
    <property type="match status" value="1"/>
</dbReference>
<keyword evidence="6" id="KW-1185">Reference proteome</keyword>
<dbReference type="PANTHER" id="PTHR24096:SF422">
    <property type="entry name" value="BCDNA.GH02901"/>
    <property type="match status" value="1"/>
</dbReference>
<dbReference type="SUPFAM" id="SSF56801">
    <property type="entry name" value="Acetyl-CoA synthetase-like"/>
    <property type="match status" value="1"/>
</dbReference>
<accession>A0A9J6H1Z0</accession>
<reference evidence="5 6" key="1">
    <citation type="journal article" date="2020" name="Cell">
        <title>Large-Scale Comparative Analyses of Tick Genomes Elucidate Their Genetic Diversity and Vector Capacities.</title>
        <authorList>
            <consortium name="Tick Genome and Microbiome Consortium (TIGMIC)"/>
            <person name="Jia N."/>
            <person name="Wang J."/>
            <person name="Shi W."/>
            <person name="Du L."/>
            <person name="Sun Y."/>
            <person name="Zhan W."/>
            <person name="Jiang J.F."/>
            <person name="Wang Q."/>
            <person name="Zhang B."/>
            <person name="Ji P."/>
            <person name="Bell-Sakyi L."/>
            <person name="Cui X.M."/>
            <person name="Yuan T.T."/>
            <person name="Jiang B.G."/>
            <person name="Yang W.F."/>
            <person name="Lam T.T."/>
            <person name="Chang Q.C."/>
            <person name="Ding S.J."/>
            <person name="Wang X.J."/>
            <person name="Zhu J.G."/>
            <person name="Ruan X.D."/>
            <person name="Zhao L."/>
            <person name="Wei J.T."/>
            <person name="Ye R.Z."/>
            <person name="Que T.C."/>
            <person name="Du C.H."/>
            <person name="Zhou Y.H."/>
            <person name="Cheng J.X."/>
            <person name="Dai P.F."/>
            <person name="Guo W.B."/>
            <person name="Han X.H."/>
            <person name="Huang E.J."/>
            <person name="Li L.F."/>
            <person name="Wei W."/>
            <person name="Gao Y.C."/>
            <person name="Liu J.Z."/>
            <person name="Shao H.Z."/>
            <person name="Wang X."/>
            <person name="Wang C.C."/>
            <person name="Yang T.C."/>
            <person name="Huo Q.B."/>
            <person name="Li W."/>
            <person name="Chen H.Y."/>
            <person name="Chen S.E."/>
            <person name="Zhou L.G."/>
            <person name="Ni X.B."/>
            <person name="Tian J.H."/>
            <person name="Sheng Y."/>
            <person name="Liu T."/>
            <person name="Pan Y.S."/>
            <person name="Xia L.Y."/>
            <person name="Li J."/>
            <person name="Zhao F."/>
            <person name="Cao W.C."/>
        </authorList>
    </citation>
    <scope>NUCLEOTIDE SEQUENCE [LARGE SCALE GENOMIC DNA]</scope>
    <source>
        <strain evidence="5">HaeL-2018</strain>
    </source>
</reference>
<keyword evidence="3" id="KW-0576">Peroxisome</keyword>
<evidence type="ECO:0000256" key="1">
    <source>
        <dbReference type="ARBA" id="ARBA00004275"/>
    </source>
</evidence>
<evidence type="ECO:0000259" key="4">
    <source>
        <dbReference type="Pfam" id="PF13193"/>
    </source>
</evidence>
<dbReference type="GO" id="GO:0005777">
    <property type="term" value="C:peroxisome"/>
    <property type="evidence" value="ECO:0007669"/>
    <property type="project" value="UniProtKB-SubCell"/>
</dbReference>
<dbReference type="OMA" id="TSCINKQ"/>
<dbReference type="GO" id="GO:0016405">
    <property type="term" value="F:CoA-ligase activity"/>
    <property type="evidence" value="ECO:0007669"/>
    <property type="project" value="TreeGrafter"/>
</dbReference>
<dbReference type="InterPro" id="IPR042099">
    <property type="entry name" value="ANL_N_sf"/>
</dbReference>
<name>A0A9J6H1Z0_HAELO</name>
<gene>
    <name evidence="5" type="ORF">HPB48_020765</name>
</gene>
<comment type="similarity">
    <text evidence="2">Belongs to the ATP-dependent AMP-binding enzyme family.</text>
</comment>
<dbReference type="VEuPathDB" id="VectorBase:HLOH_043033"/>
<evidence type="ECO:0000313" key="6">
    <source>
        <dbReference type="Proteomes" id="UP000821853"/>
    </source>
</evidence>
<dbReference type="PANTHER" id="PTHR24096">
    <property type="entry name" value="LONG-CHAIN-FATTY-ACID--COA LIGASE"/>
    <property type="match status" value="1"/>
</dbReference>
<dbReference type="AlphaFoldDB" id="A0A9J6H1Z0"/>
<evidence type="ECO:0000313" key="5">
    <source>
        <dbReference type="EMBL" id="KAH9381629.1"/>
    </source>
</evidence>
<dbReference type="FunFam" id="3.30.300.30:FF:000007">
    <property type="entry name" value="4-coumarate--CoA ligase 2"/>
    <property type="match status" value="1"/>
</dbReference>
<dbReference type="EMBL" id="JABSTR010000011">
    <property type="protein sequence ID" value="KAH9381629.1"/>
    <property type="molecule type" value="Genomic_DNA"/>
</dbReference>
<protein>
    <recommendedName>
        <fullName evidence="4">AMP-binding enzyme C-terminal domain-containing protein</fullName>
    </recommendedName>
</protein>
<dbReference type="Gene3D" id="3.30.300.30">
    <property type="match status" value="1"/>
</dbReference>
<dbReference type="InterPro" id="IPR025110">
    <property type="entry name" value="AMP-bd_C"/>
</dbReference>
<dbReference type="Gene3D" id="3.40.50.12780">
    <property type="entry name" value="N-terminal domain of ligase-like"/>
    <property type="match status" value="1"/>
</dbReference>
<dbReference type="InterPro" id="IPR045851">
    <property type="entry name" value="AMP-bd_C_sf"/>
</dbReference>
<dbReference type="OrthoDB" id="6495516at2759"/>
<feature type="domain" description="AMP-binding enzyme C-terminal" evidence="4">
    <location>
        <begin position="114"/>
        <end position="192"/>
    </location>
</feature>
<evidence type="ECO:0000256" key="2">
    <source>
        <dbReference type="ARBA" id="ARBA00006432"/>
    </source>
</evidence>
<dbReference type="Proteomes" id="UP000821853">
    <property type="component" value="Chromosome 9"/>
</dbReference>
<organism evidence="5 6">
    <name type="scientific">Haemaphysalis longicornis</name>
    <name type="common">Bush tick</name>
    <dbReference type="NCBI Taxonomy" id="44386"/>
    <lineage>
        <taxon>Eukaryota</taxon>
        <taxon>Metazoa</taxon>
        <taxon>Ecdysozoa</taxon>
        <taxon>Arthropoda</taxon>
        <taxon>Chelicerata</taxon>
        <taxon>Arachnida</taxon>
        <taxon>Acari</taxon>
        <taxon>Parasitiformes</taxon>
        <taxon>Ixodida</taxon>
        <taxon>Ixodoidea</taxon>
        <taxon>Ixodidae</taxon>
        <taxon>Haemaphysalinae</taxon>
        <taxon>Haemaphysalis</taxon>
    </lineage>
</organism>
<sequence>MASPKPLVLSASRRPTRSAFKALATPLSEAEVKVVDADTGVALGAGELGEIMFRSANLMRGYHNRPEATAEVLDDQRWFRSGDAGYHDGSGRFYVVERLKDMIKCLDQQVAPAEVETLLTEHPLVLEAAVVGIKHPDFGEAPTAFVVLQPGAQDRVGEQELLRLVADQAASHKHLHGGVVFVDSIPKTDTGKYMRRKLRAQYMATLGK</sequence>
<comment type="caution">
    <text evidence="5">The sequence shown here is derived from an EMBL/GenBank/DDBJ whole genome shotgun (WGS) entry which is preliminary data.</text>
</comment>
<proteinExistence type="inferred from homology"/>
<comment type="subcellular location">
    <subcellularLocation>
        <location evidence="1">Peroxisome</location>
    </subcellularLocation>
</comment>